<feature type="region of interest" description="Disordered" evidence="1">
    <location>
        <begin position="1"/>
        <end position="69"/>
    </location>
</feature>
<proteinExistence type="predicted"/>
<organism evidence="2 3">
    <name type="scientific">Hyalangium rubrum</name>
    <dbReference type="NCBI Taxonomy" id="3103134"/>
    <lineage>
        <taxon>Bacteria</taxon>
        <taxon>Pseudomonadati</taxon>
        <taxon>Myxococcota</taxon>
        <taxon>Myxococcia</taxon>
        <taxon>Myxococcales</taxon>
        <taxon>Cystobacterineae</taxon>
        <taxon>Archangiaceae</taxon>
        <taxon>Hyalangium</taxon>
    </lineage>
</organism>
<dbReference type="Proteomes" id="UP001291309">
    <property type="component" value="Unassembled WGS sequence"/>
</dbReference>
<dbReference type="SUPFAM" id="SSF48452">
    <property type="entry name" value="TPR-like"/>
    <property type="match status" value="1"/>
</dbReference>
<sequence>MSVNKTGGGSSNNRLRDAEEKKAPPKPKDPPKAEKEAQGQGQQQTGTRNQARNQVKPQSDGFETKAAKPNQRNTQALLGSTTAPQTAVVPPRAGALEKLGLTADDLVKAGAHAAPHLEQAAQAATQGKWEEALGHLGDAAASSTEIAEKALRGLAQNLPASAGAVKTLLSDPKVAHELLTNKDLHASIGKLIQNPADLGTLRELIGNDSLRDSVLGALGNDPGVKAQLEKLGLTPEDLVAAGKAAPKLIDAFEKLQAGDVKGALTDFQAAVQAAPDLAAKLGQKLLDKVPPQIKEQFAKLGITAETLQKSGAALPHLYDAADAAAKGEWQKALDSLKQAAGAAPEVVQQAIKGLANQLPAELGALKSLLTNDAFVKELVTNKDLHDQVGKLFNDSTRLEGLRALLGNDKARDAALSALGNDPAVKAQLEKLGLTPQDLTQAGSAAPKIWDAFEKLQAGDVKGALTDFQAAVQAAPDLAAKLGQKLLDKVPPQIKEQFAKLGITPETLQKSGAALPHLYEAADAASKGDWKAAYSAIKNAAAAAPELATQALKGLANQLPPELGAAKSLLTNDAFLKELVTNKDLQGSLEKLIGGDTSAIKELLTNDKARDAALTAIGNDPGIKAQLEKIGLTPADLVAAGKAAPKILEAFEKLQAGDVKGALTDFQAAVQAAPDLAAKLGQKLLDRVPPQIKEQFAKLGITPETLQKSGAALPHLYEAADAASKGDWKAAYSAIKNAAAAAPELATQALKGLANQLPPELGAVKSLLTNDAFLKELVTNKDLQGSLEKLIGGDTSAIKELLTNDKARDAALTAIGNDPGIKAQLEKIGLTPEDLVAAGKAAPKILEAFEKLQAGDVKGALTDFQAAVQAAPDLAAKLGQKLLDRVPPQIKEQFAKLGITPEALQSAGAALPHLYEAADAISKGDWKAAYSAIKNAAAAAPELATQALKGLANQLPPELGAVKSLLTNDAFLKELVTNKDLQGSLEKLIGGDTSAIKELLGNDKARDAALTAIGNDPTVKAQLEKIGLTPEDLVEAGKAAPKLIEAFEKLASGDIKGALSTFQEAVEAAPNLAAKLGQRLVEKLPASVKEQFAKLGITEEALRTAGPALPHLYDATQAVANGDWQGALTALREAGIAAPDLATQALKGLANQLPAELGAVKTLLTNDAFLKELITNKDLHDQVGKLFNESTRMEGLRGLLGNDSARDAALTALGSDPAVQQKLEQMGLTPADLVEAGKAAPHLLDAMQAFADGNIEAGATALGKAAEAAPALLDKLGQKIIAKLPPNVRTTLDSLGLTASELAQSARALPDLLKAAQAFPTDPQAALQHLKNAAGKIPSTVVEKAIITMASKLPETGFAGMARSLLTDPAFVKELVNNKDLHATFDQMMEGDFVNGFRGLLGNAAVRDAAANALASNPEIMDKLKPFGIQSGADIVALGGAVFDVLDAVKHLASNPPNPQEALKSLSKAVGSLSPDLRARMVGAFADKLGLPAWAKDTLVAAAGLIGNEAVGQSLGQAFDALKRGDVAGFAAGLAATGRTIAQTSPEVAKAFLNTLAKIPGSVGELFADPQLNAAMVDSGAAANMFNAFEKLARGDIGGAMSEIAGAAGSLLGHGDHFEVAGVELPFGQQGIENFTRLFGRFVDALPDKIKAKITEAATKFAAKAGLKSIPFIGNIVSGVSALGSLKDLVGAIGEDPKDPIKIALAAGQLGLDVAGTIPGLNAITGPLQIVLGTASVIKGAADLITDMQEFQQGLMGV</sequence>
<feature type="compositionally biased region" description="Low complexity" evidence="1">
    <location>
        <begin position="38"/>
        <end position="54"/>
    </location>
</feature>
<comment type="caution">
    <text evidence="2">The sequence shown here is derived from an EMBL/GenBank/DDBJ whole genome shotgun (WGS) entry which is preliminary data.</text>
</comment>
<gene>
    <name evidence="2" type="ORF">SYV04_38375</name>
</gene>
<dbReference type="InterPro" id="IPR019734">
    <property type="entry name" value="TPR_rpt"/>
</dbReference>
<reference evidence="2 3" key="1">
    <citation type="submission" date="2023-12" db="EMBL/GenBank/DDBJ databases">
        <title>the genome sequence of Hyalangium sp. s54d21.</title>
        <authorList>
            <person name="Zhang X."/>
        </authorList>
    </citation>
    <scope>NUCLEOTIDE SEQUENCE [LARGE SCALE GENOMIC DNA]</scope>
    <source>
        <strain evidence="3">s54d21</strain>
    </source>
</reference>
<evidence type="ECO:0000313" key="3">
    <source>
        <dbReference type="Proteomes" id="UP001291309"/>
    </source>
</evidence>
<feature type="compositionally biased region" description="Gly residues" evidence="1">
    <location>
        <begin position="1"/>
        <end position="10"/>
    </location>
</feature>
<protein>
    <submittedName>
        <fullName evidence="2">Uncharacterized protein</fullName>
    </submittedName>
</protein>
<evidence type="ECO:0000256" key="1">
    <source>
        <dbReference type="SAM" id="MobiDB-lite"/>
    </source>
</evidence>
<dbReference type="SMART" id="SM00028">
    <property type="entry name" value="TPR"/>
    <property type="match status" value="6"/>
</dbReference>
<dbReference type="EMBL" id="JAXIVS010000019">
    <property type="protein sequence ID" value="MDY7232319.1"/>
    <property type="molecule type" value="Genomic_DNA"/>
</dbReference>
<dbReference type="InterPro" id="IPR011990">
    <property type="entry name" value="TPR-like_helical_dom_sf"/>
</dbReference>
<keyword evidence="3" id="KW-1185">Reference proteome</keyword>
<accession>A0ABU5HHG0</accession>
<evidence type="ECO:0000313" key="2">
    <source>
        <dbReference type="EMBL" id="MDY7232319.1"/>
    </source>
</evidence>
<feature type="compositionally biased region" description="Basic and acidic residues" evidence="1">
    <location>
        <begin position="14"/>
        <end position="37"/>
    </location>
</feature>
<name>A0ABU5HHG0_9BACT</name>
<dbReference type="RefSeq" id="WP_321551030.1">
    <property type="nucleotide sequence ID" value="NZ_JAXIVS010000019.1"/>
</dbReference>